<proteinExistence type="predicted"/>
<dbReference type="PANTHER" id="PTHR43519">
    <property type="entry name" value="ATP-DEPENDENT RNA HELICASE HRPB"/>
    <property type="match status" value="1"/>
</dbReference>
<evidence type="ECO:0000313" key="9">
    <source>
        <dbReference type="Proteomes" id="UP000175691"/>
    </source>
</evidence>
<dbReference type="InterPro" id="IPR049614">
    <property type="entry name" value="HrpB_DEXH"/>
</dbReference>
<dbReference type="CDD" id="cd18791">
    <property type="entry name" value="SF2_C_RHA"/>
    <property type="match status" value="1"/>
</dbReference>
<dbReference type="SMART" id="SM00490">
    <property type="entry name" value="HELICc"/>
    <property type="match status" value="1"/>
</dbReference>
<dbReference type="Gene3D" id="3.40.50.300">
    <property type="entry name" value="P-loop containing nucleotide triphosphate hydrolases"/>
    <property type="match status" value="2"/>
</dbReference>
<dbReference type="GO" id="GO:0016787">
    <property type="term" value="F:hydrolase activity"/>
    <property type="evidence" value="ECO:0007669"/>
    <property type="project" value="UniProtKB-KW"/>
</dbReference>
<dbReference type="Gene3D" id="1.20.120.1080">
    <property type="match status" value="1"/>
</dbReference>
<keyword evidence="4" id="KW-0067">ATP-binding</keyword>
<evidence type="ECO:0000256" key="2">
    <source>
        <dbReference type="ARBA" id="ARBA00022801"/>
    </source>
</evidence>
<keyword evidence="1" id="KW-0547">Nucleotide-binding</keyword>
<dbReference type="CDD" id="cd17990">
    <property type="entry name" value="DEXHc_HrpB"/>
    <property type="match status" value="1"/>
</dbReference>
<dbReference type="Pfam" id="PF04408">
    <property type="entry name" value="WHD_HA2"/>
    <property type="match status" value="1"/>
</dbReference>
<reference evidence="8 9" key="1">
    <citation type="submission" date="2016-08" db="EMBL/GenBank/DDBJ databases">
        <authorList>
            <person name="Seilhamer J.J."/>
        </authorList>
    </citation>
    <scope>NUCLEOTIDE SEQUENCE [LARGE SCALE GENOMIC DNA]</scope>
    <source>
        <strain evidence="8 9">KCTC 42603</strain>
    </source>
</reference>
<dbReference type="GO" id="GO:0004386">
    <property type="term" value="F:helicase activity"/>
    <property type="evidence" value="ECO:0007669"/>
    <property type="project" value="UniProtKB-KW"/>
</dbReference>
<evidence type="ECO:0000256" key="4">
    <source>
        <dbReference type="ARBA" id="ARBA00022840"/>
    </source>
</evidence>
<dbReference type="EMBL" id="MDHN01000037">
    <property type="protein sequence ID" value="OFC69662.1"/>
    <property type="molecule type" value="Genomic_DNA"/>
</dbReference>
<evidence type="ECO:0000256" key="1">
    <source>
        <dbReference type="ARBA" id="ARBA00022741"/>
    </source>
</evidence>
<dbReference type="Pfam" id="PF00271">
    <property type="entry name" value="Helicase_C"/>
    <property type="match status" value="1"/>
</dbReference>
<feature type="region of interest" description="Disordered" evidence="5">
    <location>
        <begin position="812"/>
        <end position="835"/>
    </location>
</feature>
<dbReference type="PIRSF" id="PIRSF005496">
    <property type="entry name" value="ATP_hel_hrpB"/>
    <property type="match status" value="1"/>
</dbReference>
<sequence length="835" mass="92169">MTAARTDLPASALIPELLHAVATGNVIVGAPPGAGKSTVLPLALLEAVNGRIIMLQPRRVVVRNLAAYLASQLGEKVGETVGYRIRGENKTSNATRLEIVTEGVLSRLIQNDPELTGVSLIIFDEFHERSLHSDFGLALTLEVQEGLRDDLGVIVMSATLDVDELKMLLPDAAVLKSEGRQFEVEEVYLGQPAAHQMHEAVARAVKNSVDLDDGDILVFLPGTGAIRRVANLLHDRNVSSHCVIHQLYGALTKDRQMAAIQPDENGRRKVILATNVAETSLTIEGIRVVIDSGLENVATFHQSNGFTQLNTQLISQASATQRKGRAGRLGPGKVYRLWSKEQQDRLAGFPVPQIQREDITSLYLDALAWGTKPEDMALLTKPSKAQCNGATQRLQALDALDDSGSLTATGRQIAEVPAQPAIAAMLMKAEALASQFNDLFIEGTIKEAACWIAAVAEENIVQSSGIHLSTWLQHADASTVERMKSQARRYAKLIATALKHSPDKLPARALSLCLAVAFPFRVAYRRKGNEYKLASGRGAKLPDNVIEKSDWLVVLDGQVLGSDVIIRTAEPITEADLRTLFPQHFSARETMIFNAQKKQMEARTTEGFYNITLSSEPATSVSETVVATAWYQLLEATLLNDWPMSEKDRTWWNRYQLACKYSLRQPQAFDGDANWLPADSPLSLLQADELKKRLGKFRRWEQLEGLGWANLCHQALPWGQQHAMDTFLPESITVPAGENRKLVYRSDGEVMLAVKLQEMFGQTETVTVADGNKTVTIELLSPAGRPIQTTSDLKAFWQGSYFDVQKEMKGRYPKHRWPDDPMSEKPGRSIKPRNK</sequence>
<dbReference type="RefSeq" id="WP_070126463.1">
    <property type="nucleotide sequence ID" value="NZ_MDHN01000037.1"/>
</dbReference>
<feature type="compositionally biased region" description="Basic and acidic residues" evidence="5">
    <location>
        <begin position="812"/>
        <end position="827"/>
    </location>
</feature>
<dbReference type="InterPro" id="IPR010225">
    <property type="entry name" value="HrpB"/>
</dbReference>
<dbReference type="InterPro" id="IPR013689">
    <property type="entry name" value="RNA_helicase_ATP-dep_HrpB_C"/>
</dbReference>
<dbReference type="PANTHER" id="PTHR43519:SF1">
    <property type="entry name" value="ATP-DEPENDENT RNA HELICASE HRPB"/>
    <property type="match status" value="1"/>
</dbReference>
<organism evidence="8 9">
    <name type="scientific">Alteromonas confluentis</name>
    <dbReference type="NCBI Taxonomy" id="1656094"/>
    <lineage>
        <taxon>Bacteria</taxon>
        <taxon>Pseudomonadati</taxon>
        <taxon>Pseudomonadota</taxon>
        <taxon>Gammaproteobacteria</taxon>
        <taxon>Alteromonadales</taxon>
        <taxon>Alteromonadaceae</taxon>
        <taxon>Alteromonas/Salinimonas group</taxon>
        <taxon>Alteromonas</taxon>
    </lineage>
</organism>
<keyword evidence="3 8" id="KW-0347">Helicase</keyword>
<dbReference type="GO" id="GO:0003676">
    <property type="term" value="F:nucleic acid binding"/>
    <property type="evidence" value="ECO:0007669"/>
    <property type="project" value="InterPro"/>
</dbReference>
<keyword evidence="9" id="KW-1185">Reference proteome</keyword>
<evidence type="ECO:0000259" key="6">
    <source>
        <dbReference type="PROSITE" id="PS51192"/>
    </source>
</evidence>
<dbReference type="FunFam" id="3.40.50.300:FF:002125">
    <property type="entry name" value="ATP-dependent helicase HrpB"/>
    <property type="match status" value="1"/>
</dbReference>
<dbReference type="Pfam" id="PF08482">
    <property type="entry name" value="HrpB_C"/>
    <property type="match status" value="1"/>
</dbReference>
<dbReference type="AlphaFoldDB" id="A0A1E7Z887"/>
<dbReference type="PROSITE" id="PS51192">
    <property type="entry name" value="HELICASE_ATP_BIND_1"/>
    <property type="match status" value="1"/>
</dbReference>
<keyword evidence="2" id="KW-0378">Hydrolase</keyword>
<dbReference type="InterPro" id="IPR011545">
    <property type="entry name" value="DEAD/DEAH_box_helicase_dom"/>
</dbReference>
<evidence type="ECO:0000259" key="7">
    <source>
        <dbReference type="PROSITE" id="PS51194"/>
    </source>
</evidence>
<dbReference type="PROSITE" id="PS51194">
    <property type="entry name" value="HELICASE_CTER"/>
    <property type="match status" value="1"/>
</dbReference>
<gene>
    <name evidence="8" type="ORF">BFC18_16470</name>
</gene>
<protein>
    <submittedName>
        <fullName evidence="8">ATP-dependent helicase HrpB</fullName>
    </submittedName>
</protein>
<dbReference type="InterPro" id="IPR001650">
    <property type="entry name" value="Helicase_C-like"/>
</dbReference>
<dbReference type="InterPro" id="IPR014001">
    <property type="entry name" value="Helicase_ATP-bd"/>
</dbReference>
<name>A0A1E7Z887_9ALTE</name>
<dbReference type="InterPro" id="IPR048333">
    <property type="entry name" value="HA2_WH"/>
</dbReference>
<dbReference type="SUPFAM" id="SSF52540">
    <property type="entry name" value="P-loop containing nucleoside triphosphate hydrolases"/>
    <property type="match status" value="1"/>
</dbReference>
<dbReference type="Proteomes" id="UP000175691">
    <property type="component" value="Unassembled WGS sequence"/>
</dbReference>
<dbReference type="InterPro" id="IPR027417">
    <property type="entry name" value="P-loop_NTPase"/>
</dbReference>
<feature type="domain" description="Helicase ATP-binding" evidence="6">
    <location>
        <begin position="17"/>
        <end position="178"/>
    </location>
</feature>
<feature type="domain" description="Helicase C-terminal" evidence="7">
    <location>
        <begin position="204"/>
        <end position="370"/>
    </location>
</feature>
<accession>A0A1E7Z887</accession>
<dbReference type="GO" id="GO:0005524">
    <property type="term" value="F:ATP binding"/>
    <property type="evidence" value="ECO:0007669"/>
    <property type="project" value="UniProtKB-KW"/>
</dbReference>
<dbReference type="Pfam" id="PF00270">
    <property type="entry name" value="DEAD"/>
    <property type="match status" value="1"/>
</dbReference>
<evidence type="ECO:0000313" key="8">
    <source>
        <dbReference type="EMBL" id="OFC69662.1"/>
    </source>
</evidence>
<comment type="caution">
    <text evidence="8">The sequence shown here is derived from an EMBL/GenBank/DDBJ whole genome shotgun (WGS) entry which is preliminary data.</text>
</comment>
<evidence type="ECO:0000256" key="5">
    <source>
        <dbReference type="SAM" id="MobiDB-lite"/>
    </source>
</evidence>
<evidence type="ECO:0000256" key="3">
    <source>
        <dbReference type="ARBA" id="ARBA00022806"/>
    </source>
</evidence>
<dbReference type="STRING" id="1656094.BFC18_16470"/>
<dbReference type="SMART" id="SM00487">
    <property type="entry name" value="DEXDc"/>
    <property type="match status" value="1"/>
</dbReference>
<dbReference type="NCBIfam" id="TIGR01970">
    <property type="entry name" value="DEAH_box_HrpB"/>
    <property type="match status" value="1"/>
</dbReference>
<dbReference type="OrthoDB" id="9805617at2"/>